<dbReference type="Gene3D" id="1.20.5.340">
    <property type="match status" value="1"/>
</dbReference>
<keyword evidence="3" id="KW-1185">Reference proteome</keyword>
<sequence>MNPTPSRANVDAELKLLERRVEELVALVAQLQEENRALRQRQDSMMTERATLLQKNEQVRARVEAMIGRLKAMEHNA</sequence>
<dbReference type="Proteomes" id="UP000661077">
    <property type="component" value="Unassembled WGS sequence"/>
</dbReference>
<dbReference type="EMBL" id="JAEVLS010000008">
    <property type="protein sequence ID" value="MBM0108420.1"/>
    <property type="molecule type" value="Genomic_DNA"/>
</dbReference>
<keyword evidence="1" id="KW-0175">Coiled coil</keyword>
<comment type="caution">
    <text evidence="2">The sequence shown here is derived from an EMBL/GenBank/DDBJ whole genome shotgun (WGS) entry which is preliminary data.</text>
</comment>
<feature type="coiled-coil region" evidence="1">
    <location>
        <begin position="7"/>
        <end position="76"/>
    </location>
</feature>
<name>A0ABS1X5D8_9GAMM</name>
<dbReference type="InterPro" id="IPR012662">
    <property type="entry name" value="CHP02449"/>
</dbReference>
<gene>
    <name evidence="2" type="ORF">JM946_27125</name>
</gene>
<dbReference type="NCBIfam" id="TIGR02449">
    <property type="entry name" value="TIGR02449 family protein"/>
    <property type="match status" value="1"/>
</dbReference>
<organism evidence="2 3">
    <name type="scientific">Steroidobacter gossypii</name>
    <dbReference type="NCBI Taxonomy" id="2805490"/>
    <lineage>
        <taxon>Bacteria</taxon>
        <taxon>Pseudomonadati</taxon>
        <taxon>Pseudomonadota</taxon>
        <taxon>Gammaproteobacteria</taxon>
        <taxon>Steroidobacterales</taxon>
        <taxon>Steroidobacteraceae</taxon>
        <taxon>Steroidobacter</taxon>
    </lineage>
</organism>
<accession>A0ABS1X5D8</accession>
<evidence type="ECO:0000256" key="1">
    <source>
        <dbReference type="SAM" id="Coils"/>
    </source>
</evidence>
<evidence type="ECO:0000313" key="2">
    <source>
        <dbReference type="EMBL" id="MBM0108420.1"/>
    </source>
</evidence>
<protein>
    <submittedName>
        <fullName evidence="2">TIGR02449 family protein</fullName>
    </submittedName>
</protein>
<proteinExistence type="predicted"/>
<dbReference type="RefSeq" id="WP_203170581.1">
    <property type="nucleotide sequence ID" value="NZ_JAEVLS010000008.1"/>
</dbReference>
<evidence type="ECO:0000313" key="3">
    <source>
        <dbReference type="Proteomes" id="UP000661077"/>
    </source>
</evidence>
<reference evidence="2 3" key="1">
    <citation type="journal article" date="2021" name="Int. J. Syst. Evol. Microbiol.">
        <title>Steroidobacter gossypii sp. nov., isolated from soil of cotton cropping field.</title>
        <authorList>
            <person name="Huang R."/>
            <person name="Yang S."/>
            <person name="Zhen C."/>
            <person name="Liu W."/>
        </authorList>
    </citation>
    <scope>NUCLEOTIDE SEQUENCE [LARGE SCALE GENOMIC DNA]</scope>
    <source>
        <strain evidence="2 3">S1-65</strain>
    </source>
</reference>